<dbReference type="InterPro" id="IPR017938">
    <property type="entry name" value="Riboflavin_synthase-like_b-brl"/>
</dbReference>
<dbReference type="PROSITE" id="PS51384">
    <property type="entry name" value="FAD_FR"/>
    <property type="match status" value="1"/>
</dbReference>
<feature type="compositionally biased region" description="Pro residues" evidence="1">
    <location>
        <begin position="1"/>
        <end position="15"/>
    </location>
</feature>
<dbReference type="Pfam" id="PF04954">
    <property type="entry name" value="SIP"/>
    <property type="match status" value="1"/>
</dbReference>
<dbReference type="EMBL" id="JACBZM010000001">
    <property type="protein sequence ID" value="NYI46276.1"/>
    <property type="molecule type" value="Genomic_DNA"/>
</dbReference>
<name>A0A7Z0CLZ0_9ACTN</name>
<reference evidence="3 4" key="1">
    <citation type="submission" date="2020-07" db="EMBL/GenBank/DDBJ databases">
        <title>Sequencing the genomes of 1000 actinobacteria strains.</title>
        <authorList>
            <person name="Klenk H.-P."/>
        </authorList>
    </citation>
    <scope>NUCLEOTIDE SEQUENCE [LARGE SCALE GENOMIC DNA]</scope>
    <source>
        <strain evidence="3 4">DSM 15131</strain>
    </source>
</reference>
<dbReference type="RefSeq" id="WP_308645605.1">
    <property type="nucleotide sequence ID" value="NZ_JACBZM010000001.1"/>
</dbReference>
<dbReference type="Proteomes" id="UP000562045">
    <property type="component" value="Unassembled WGS sequence"/>
</dbReference>
<dbReference type="GO" id="GO:0016491">
    <property type="term" value="F:oxidoreductase activity"/>
    <property type="evidence" value="ECO:0007669"/>
    <property type="project" value="InterPro"/>
</dbReference>
<dbReference type="PANTHER" id="PTHR30157:SF0">
    <property type="entry name" value="NADPH-DEPENDENT FERRIC-CHELATE REDUCTASE"/>
    <property type="match status" value="1"/>
</dbReference>
<evidence type="ECO:0000256" key="1">
    <source>
        <dbReference type="SAM" id="MobiDB-lite"/>
    </source>
</evidence>
<organism evidence="3 4">
    <name type="scientific">Nocardioides aromaticivorans</name>
    <dbReference type="NCBI Taxonomy" id="200618"/>
    <lineage>
        <taxon>Bacteria</taxon>
        <taxon>Bacillati</taxon>
        <taxon>Actinomycetota</taxon>
        <taxon>Actinomycetes</taxon>
        <taxon>Propionibacteriales</taxon>
        <taxon>Nocardioidaceae</taxon>
        <taxon>Nocardioides</taxon>
    </lineage>
</organism>
<dbReference type="Pfam" id="PF08021">
    <property type="entry name" value="FAD_binding_9"/>
    <property type="match status" value="1"/>
</dbReference>
<dbReference type="CDD" id="cd06193">
    <property type="entry name" value="siderophore_interacting"/>
    <property type="match status" value="1"/>
</dbReference>
<comment type="caution">
    <text evidence="3">The sequence shown here is derived from an EMBL/GenBank/DDBJ whole genome shotgun (WGS) entry which is preliminary data.</text>
</comment>
<dbReference type="AlphaFoldDB" id="A0A7Z0CLZ0"/>
<evidence type="ECO:0000259" key="2">
    <source>
        <dbReference type="PROSITE" id="PS51384"/>
    </source>
</evidence>
<dbReference type="PANTHER" id="PTHR30157">
    <property type="entry name" value="FERRIC REDUCTASE, NADPH-DEPENDENT"/>
    <property type="match status" value="1"/>
</dbReference>
<accession>A0A7Z0CLZ0</accession>
<dbReference type="InterPro" id="IPR039261">
    <property type="entry name" value="FNR_nucleotide-bd"/>
</dbReference>
<evidence type="ECO:0000313" key="4">
    <source>
        <dbReference type="Proteomes" id="UP000562045"/>
    </source>
</evidence>
<dbReference type="SUPFAM" id="SSF63380">
    <property type="entry name" value="Riboflavin synthase domain-like"/>
    <property type="match status" value="1"/>
</dbReference>
<sequence>MSTTPEPPGPEPSGPEPSAKPAKPITLLTVERKEQLSPGMVRIHFTGDLAAFEGSAWTDRYVKLVFGDVAELERGGRPTLRTYTAVAPDVAAGTLSIDFVVHGDEGIAGPWAAAAQPGDSIHVRGPGGAYAPDPAADWHLLAGDEAAIPAIRQALAALPADAQGYVVLQVDAASYQQEVATPAGVELTWLHRTDPAHPSLADAVRALPWREGRVHAFVHGEGQAVMKEIRPYLVSERGVPRDDVSISAYWKQGRTEERFREWKAALAAEEDAR</sequence>
<gene>
    <name evidence="3" type="ORF">BJ993_003356</name>
</gene>
<evidence type="ECO:0000313" key="3">
    <source>
        <dbReference type="EMBL" id="NYI46276.1"/>
    </source>
</evidence>
<dbReference type="InterPro" id="IPR039374">
    <property type="entry name" value="SIP_fam"/>
</dbReference>
<feature type="region of interest" description="Disordered" evidence="1">
    <location>
        <begin position="1"/>
        <end position="24"/>
    </location>
</feature>
<feature type="domain" description="FAD-binding FR-type" evidence="2">
    <location>
        <begin position="23"/>
        <end position="133"/>
    </location>
</feature>
<dbReference type="Gene3D" id="3.40.50.80">
    <property type="entry name" value="Nucleotide-binding domain of ferredoxin-NADP reductase (FNR) module"/>
    <property type="match status" value="1"/>
</dbReference>
<protein>
    <submittedName>
        <fullName evidence="3">NADPH-dependent ferric siderophore reductase</fullName>
    </submittedName>
</protein>
<proteinExistence type="predicted"/>
<dbReference type="InterPro" id="IPR017927">
    <property type="entry name" value="FAD-bd_FR_type"/>
</dbReference>
<dbReference type="Gene3D" id="2.40.30.10">
    <property type="entry name" value="Translation factors"/>
    <property type="match status" value="1"/>
</dbReference>
<dbReference type="InterPro" id="IPR013113">
    <property type="entry name" value="SIP_FAD-bd"/>
</dbReference>
<dbReference type="InterPro" id="IPR007037">
    <property type="entry name" value="SIP_rossman_dom"/>
</dbReference>